<dbReference type="RefSeq" id="XP_005783874.1">
    <property type="nucleotide sequence ID" value="XM_005783817.1"/>
</dbReference>
<reference evidence="1" key="2">
    <citation type="submission" date="2024-10" db="UniProtKB">
        <authorList>
            <consortium name="EnsemblProtists"/>
        </authorList>
    </citation>
    <scope>IDENTIFICATION</scope>
</reference>
<evidence type="ECO:0000313" key="1">
    <source>
        <dbReference type="EnsemblProtists" id="EOD31445"/>
    </source>
</evidence>
<dbReference type="GeneID" id="17276718"/>
<proteinExistence type="predicted"/>
<evidence type="ECO:0000313" key="2">
    <source>
        <dbReference type="Proteomes" id="UP000013827"/>
    </source>
</evidence>
<dbReference type="KEGG" id="ehx:EMIHUDRAFT_203708"/>
<keyword evidence="2" id="KW-1185">Reference proteome</keyword>
<dbReference type="PaxDb" id="2903-EOD29181"/>
<reference evidence="2" key="1">
    <citation type="journal article" date="2013" name="Nature">
        <title>Pan genome of the phytoplankton Emiliania underpins its global distribution.</title>
        <authorList>
            <person name="Read B.A."/>
            <person name="Kegel J."/>
            <person name="Klute M.J."/>
            <person name="Kuo A."/>
            <person name="Lefebvre S.C."/>
            <person name="Maumus F."/>
            <person name="Mayer C."/>
            <person name="Miller J."/>
            <person name="Monier A."/>
            <person name="Salamov A."/>
            <person name="Young J."/>
            <person name="Aguilar M."/>
            <person name="Claverie J.M."/>
            <person name="Frickenhaus S."/>
            <person name="Gonzalez K."/>
            <person name="Herman E.K."/>
            <person name="Lin Y.C."/>
            <person name="Napier J."/>
            <person name="Ogata H."/>
            <person name="Sarno A.F."/>
            <person name="Shmutz J."/>
            <person name="Schroeder D."/>
            <person name="de Vargas C."/>
            <person name="Verret F."/>
            <person name="von Dassow P."/>
            <person name="Valentin K."/>
            <person name="Van de Peer Y."/>
            <person name="Wheeler G."/>
            <person name="Dacks J.B."/>
            <person name="Delwiche C.F."/>
            <person name="Dyhrman S.T."/>
            <person name="Glockner G."/>
            <person name="John U."/>
            <person name="Richards T."/>
            <person name="Worden A.Z."/>
            <person name="Zhang X."/>
            <person name="Grigoriev I.V."/>
            <person name="Allen A.E."/>
            <person name="Bidle K."/>
            <person name="Borodovsky M."/>
            <person name="Bowler C."/>
            <person name="Brownlee C."/>
            <person name="Cock J.M."/>
            <person name="Elias M."/>
            <person name="Gladyshev V.N."/>
            <person name="Groth M."/>
            <person name="Guda C."/>
            <person name="Hadaegh A."/>
            <person name="Iglesias-Rodriguez M.D."/>
            <person name="Jenkins J."/>
            <person name="Jones B.M."/>
            <person name="Lawson T."/>
            <person name="Leese F."/>
            <person name="Lindquist E."/>
            <person name="Lobanov A."/>
            <person name="Lomsadze A."/>
            <person name="Malik S.B."/>
            <person name="Marsh M.E."/>
            <person name="Mackinder L."/>
            <person name="Mock T."/>
            <person name="Mueller-Roeber B."/>
            <person name="Pagarete A."/>
            <person name="Parker M."/>
            <person name="Probert I."/>
            <person name="Quesneville H."/>
            <person name="Raines C."/>
            <person name="Rensing S.A."/>
            <person name="Riano-Pachon D.M."/>
            <person name="Richier S."/>
            <person name="Rokitta S."/>
            <person name="Shiraiwa Y."/>
            <person name="Soanes D.M."/>
            <person name="van der Giezen M."/>
            <person name="Wahlund T.M."/>
            <person name="Williams B."/>
            <person name="Wilson W."/>
            <person name="Wolfe G."/>
            <person name="Wurch L.L."/>
        </authorList>
    </citation>
    <scope>NUCLEOTIDE SEQUENCE</scope>
</reference>
<name>A0A0D3K6R0_EMIH1</name>
<dbReference type="EnsemblProtists" id="EOD29181">
    <property type="protein sequence ID" value="EOD29181"/>
    <property type="gene ID" value="EMIHUDRAFT_203708"/>
</dbReference>
<dbReference type="HOGENOM" id="CLU_938257_0_0_1"/>
<dbReference type="AlphaFoldDB" id="A0A0D3K6R0"/>
<organism evidence="1 2">
    <name type="scientific">Emiliania huxleyi (strain CCMP1516)</name>
    <dbReference type="NCBI Taxonomy" id="280463"/>
    <lineage>
        <taxon>Eukaryota</taxon>
        <taxon>Haptista</taxon>
        <taxon>Haptophyta</taxon>
        <taxon>Prymnesiophyceae</taxon>
        <taxon>Isochrysidales</taxon>
        <taxon>Noelaerhabdaceae</taxon>
        <taxon>Emiliania</taxon>
    </lineage>
</organism>
<dbReference type="GeneID" id="19046531"/>
<dbReference type="EnsemblProtists" id="EOD31445">
    <property type="protein sequence ID" value="EOD31445"/>
    <property type="gene ID" value="EMIHUDRAFT_231820"/>
</dbReference>
<protein>
    <submittedName>
        <fullName evidence="1">Uncharacterized protein</fullName>
    </submittedName>
</protein>
<sequence length="297" mass="30142">MTPPKPPTNVTCSPAHAALASAFLDWHADPARTCGGGGAGAASLLQRVAGLWKAGGLAAAASDPEENCEEWALAHALRSASGALSALRARPEVEALRTRVALVLLTAPHGVRWVDAKQRAKARSLAGSKRLHALIAECTASAAAAPSAAAPGRPLAHTPLQKLLARQRVRLRAAGGGTAAAADSGARLQLATGGMMPLLGITAAGGTAAGCHGGHEWLFDAPDHSAPRLSLTPTAACAAQPNASLYASVLRHTRAAGRGALASGVARHQLFLTWPTELRRSPAAREADASLPAPALL</sequence>
<dbReference type="RefSeq" id="XP_005781610.1">
    <property type="nucleotide sequence ID" value="XM_005781553.1"/>
</dbReference>
<accession>A0A0D3K6R0</accession>
<dbReference type="KEGG" id="ehx:EMIHUDRAFT_231820"/>
<dbReference type="Proteomes" id="UP000013827">
    <property type="component" value="Unassembled WGS sequence"/>
</dbReference>